<comment type="caution">
    <text evidence="1">The sequence shown here is derived from an EMBL/GenBank/DDBJ whole genome shotgun (WGS) entry which is preliminary data.</text>
</comment>
<proteinExistence type="predicted"/>
<dbReference type="Proteomes" id="UP000828941">
    <property type="component" value="Chromosome 2"/>
</dbReference>
<evidence type="ECO:0000313" key="2">
    <source>
        <dbReference type="Proteomes" id="UP000828941"/>
    </source>
</evidence>
<gene>
    <name evidence="1" type="ORF">L6164_003826</name>
</gene>
<accession>A0ACB9Q4Q1</accession>
<protein>
    <submittedName>
        <fullName evidence="1">Uncharacterized protein</fullName>
    </submittedName>
</protein>
<dbReference type="EMBL" id="CM039427">
    <property type="protein sequence ID" value="KAI4355007.1"/>
    <property type="molecule type" value="Genomic_DNA"/>
</dbReference>
<keyword evidence="2" id="KW-1185">Reference proteome</keyword>
<organism evidence="1 2">
    <name type="scientific">Bauhinia variegata</name>
    <name type="common">Purple orchid tree</name>
    <name type="synonym">Phanera variegata</name>
    <dbReference type="NCBI Taxonomy" id="167791"/>
    <lineage>
        <taxon>Eukaryota</taxon>
        <taxon>Viridiplantae</taxon>
        <taxon>Streptophyta</taxon>
        <taxon>Embryophyta</taxon>
        <taxon>Tracheophyta</taxon>
        <taxon>Spermatophyta</taxon>
        <taxon>Magnoliopsida</taxon>
        <taxon>eudicotyledons</taxon>
        <taxon>Gunneridae</taxon>
        <taxon>Pentapetalae</taxon>
        <taxon>rosids</taxon>
        <taxon>fabids</taxon>
        <taxon>Fabales</taxon>
        <taxon>Fabaceae</taxon>
        <taxon>Cercidoideae</taxon>
        <taxon>Cercideae</taxon>
        <taxon>Bauhiniinae</taxon>
        <taxon>Bauhinia</taxon>
    </lineage>
</organism>
<reference evidence="1 2" key="1">
    <citation type="journal article" date="2022" name="DNA Res.">
        <title>Chromosomal-level genome assembly of the orchid tree Bauhinia variegata (Leguminosae; Cercidoideae) supports the allotetraploid origin hypothesis of Bauhinia.</title>
        <authorList>
            <person name="Zhong Y."/>
            <person name="Chen Y."/>
            <person name="Zheng D."/>
            <person name="Pang J."/>
            <person name="Liu Y."/>
            <person name="Luo S."/>
            <person name="Meng S."/>
            <person name="Qian L."/>
            <person name="Wei D."/>
            <person name="Dai S."/>
            <person name="Zhou R."/>
        </authorList>
    </citation>
    <scope>NUCLEOTIDE SEQUENCE [LARGE SCALE GENOMIC DNA]</scope>
    <source>
        <strain evidence="1">BV-YZ2020</strain>
    </source>
</reference>
<name>A0ACB9Q4Q1_BAUVA</name>
<evidence type="ECO:0000313" key="1">
    <source>
        <dbReference type="EMBL" id="KAI4355007.1"/>
    </source>
</evidence>
<sequence>MVKAVNQLIFLENKETKYGRVIEFFTKRKLFKTLWFTPKLGRDTACRSRGDHIAAVDRDDKGGKEYNADWGMEFLGELDPFGYQAPKKRKKEQKSKMLEDTDGMEYGVKAKTMEELAYRLSQFSGPSDHRKEINSNKEIIEAEIAKEVLERYLNCSAQDISNISRALSITGAKLLYLSEMDRIA</sequence>